<dbReference type="RefSeq" id="WP_066567307.1">
    <property type="nucleotide sequence ID" value="NZ_CP015622.1"/>
</dbReference>
<keyword evidence="2" id="KW-1185">Reference proteome</keyword>
<organism evidence="1 2">
    <name type="scientific">Corynebacterium crudilactis</name>
    <dbReference type="NCBI Taxonomy" id="1652495"/>
    <lineage>
        <taxon>Bacteria</taxon>
        <taxon>Bacillati</taxon>
        <taxon>Actinomycetota</taxon>
        <taxon>Actinomycetes</taxon>
        <taxon>Mycobacteriales</taxon>
        <taxon>Corynebacteriaceae</taxon>
        <taxon>Corynebacterium</taxon>
    </lineage>
</organism>
<name>A0A172QV66_9CORY</name>
<dbReference type="Pfam" id="PF10604">
    <property type="entry name" value="Polyketide_cyc2"/>
    <property type="match status" value="1"/>
</dbReference>
<reference evidence="1 2" key="1">
    <citation type="submission" date="2016-05" db="EMBL/GenBank/DDBJ databases">
        <title>Complete genome sequence of Corynebacterium crudilactis, a new Corynebacterium species isolated from raw cow's milk.</title>
        <authorList>
            <person name="Christian R."/>
            <person name="Zimmermann J."/>
            <person name="Lipski A."/>
            <person name="Kalinowski J."/>
        </authorList>
    </citation>
    <scope>NUCLEOTIDE SEQUENCE [LARGE SCALE GENOMIC DNA]</scope>
    <source>
        <strain evidence="1 2">JZ16</strain>
    </source>
</reference>
<evidence type="ECO:0000313" key="2">
    <source>
        <dbReference type="Proteomes" id="UP000076929"/>
    </source>
</evidence>
<dbReference type="SUPFAM" id="SSF55961">
    <property type="entry name" value="Bet v1-like"/>
    <property type="match status" value="1"/>
</dbReference>
<dbReference type="KEGG" id="ccjz:ccrud_10550"/>
<accession>A0A172QV66</accession>
<protein>
    <submittedName>
        <fullName evidence="1">Polyketide cyclase</fullName>
    </submittedName>
</protein>
<dbReference type="STRING" id="1652495.ccrud_10550"/>
<dbReference type="Gene3D" id="3.30.530.20">
    <property type="match status" value="1"/>
</dbReference>
<dbReference type="AlphaFoldDB" id="A0A172QV66"/>
<dbReference type="CDD" id="cd07812">
    <property type="entry name" value="SRPBCC"/>
    <property type="match status" value="1"/>
</dbReference>
<sequence length="157" mass="17511">MADSLKYSDSITIDAPTSAVYATVSDITRTGEWSPVCQKCWWDDESDGPEVGAYFTGRNVVPGRTWETRSKVIIAEPNKAFGWSVSEGNVHWVYSMEPCGNETTLTESWEFTAKGQEFFVEKFGDKAPEEIENRRLAAVAGIPETLAAMKHIIEQSH</sequence>
<dbReference type="Proteomes" id="UP000076929">
    <property type="component" value="Chromosome"/>
</dbReference>
<dbReference type="InterPro" id="IPR019587">
    <property type="entry name" value="Polyketide_cyclase/dehydratase"/>
</dbReference>
<evidence type="ECO:0000313" key="1">
    <source>
        <dbReference type="EMBL" id="ANE04599.1"/>
    </source>
</evidence>
<dbReference type="InterPro" id="IPR023393">
    <property type="entry name" value="START-like_dom_sf"/>
</dbReference>
<proteinExistence type="predicted"/>
<dbReference type="OrthoDB" id="4618973at2"/>
<gene>
    <name evidence="1" type="ORF">ccrud_10550</name>
</gene>
<dbReference type="EMBL" id="CP015622">
    <property type="protein sequence ID" value="ANE04599.1"/>
    <property type="molecule type" value="Genomic_DNA"/>
</dbReference>